<keyword evidence="2" id="KW-1185">Reference proteome</keyword>
<organism evidence="1 2">
    <name type="scientific">Schistosoma margrebowiei</name>
    <dbReference type="NCBI Taxonomy" id="48269"/>
    <lineage>
        <taxon>Eukaryota</taxon>
        <taxon>Metazoa</taxon>
        <taxon>Spiralia</taxon>
        <taxon>Lophotrochozoa</taxon>
        <taxon>Platyhelminthes</taxon>
        <taxon>Trematoda</taxon>
        <taxon>Digenea</taxon>
        <taxon>Strigeidida</taxon>
        <taxon>Schistosomatoidea</taxon>
        <taxon>Schistosomatidae</taxon>
        <taxon>Schistosoma</taxon>
    </lineage>
</organism>
<evidence type="ECO:0000313" key="1">
    <source>
        <dbReference type="EMBL" id="VDO55243.1"/>
    </source>
</evidence>
<name>A0A183LFF9_9TREM</name>
<dbReference type="AlphaFoldDB" id="A0A183LFF9"/>
<gene>
    <name evidence="1" type="ORF">SMRZ_LOCUS2534</name>
</gene>
<evidence type="ECO:0000313" key="2">
    <source>
        <dbReference type="Proteomes" id="UP000277204"/>
    </source>
</evidence>
<reference evidence="1 2" key="1">
    <citation type="submission" date="2018-11" db="EMBL/GenBank/DDBJ databases">
        <authorList>
            <consortium name="Pathogen Informatics"/>
        </authorList>
    </citation>
    <scope>NUCLEOTIDE SEQUENCE [LARGE SCALE GENOMIC DNA]</scope>
    <source>
        <strain evidence="1 2">Zambia</strain>
    </source>
</reference>
<accession>A0A183LFF9</accession>
<dbReference type="Proteomes" id="UP000277204">
    <property type="component" value="Unassembled WGS sequence"/>
</dbReference>
<proteinExistence type="predicted"/>
<sequence>MKTSISGRKHEIQWTVKMQLDDLDFADDLALLSHKQRQTQKTTSVAADSAAVGLNIHKGKARFSDTTQHAPIQSQLTKIWKM</sequence>
<dbReference type="EMBL" id="UZAI01000647">
    <property type="protein sequence ID" value="VDO55243.1"/>
    <property type="molecule type" value="Genomic_DNA"/>
</dbReference>
<protein>
    <submittedName>
        <fullName evidence="1">Uncharacterized protein</fullName>
    </submittedName>
</protein>